<dbReference type="InterPro" id="IPR028082">
    <property type="entry name" value="Peripla_BP_I"/>
</dbReference>
<keyword evidence="3" id="KW-0804">Transcription</keyword>
<dbReference type="Gene3D" id="3.40.50.2300">
    <property type="match status" value="2"/>
</dbReference>
<sequence>MTKAPSNSTLSDVAREANVSVSTASRVLNGLAEKYRISQSTAQLVRESAEKLDFRPSQVARSLRLKRTGLLGIVVPDLSNTFFSSIARAVTISAEADGFSAILADSGGSVEKEKQLIDQLVDRSVEALVVCPIGLSFEHLERVHHHGTPLVLVDRCKACSEMVQVTSDHIAGTLLAMKLLLENGHRHIGVLQGIAGTLPCDQRLLGVQEALAEVDIEFDSAMVAGDQFTYESGYRSARQLLTTHPEITALFAMSTPNAFGAYQAAVELGLRVPDDISLVCFDDVAFADFMQVPLTTISQDVPELGRLAATLVTQQLLSGEVPSQKLHKLPVTLLTRASVGKVPPS</sequence>
<dbReference type="InterPro" id="IPR046335">
    <property type="entry name" value="LacI/GalR-like_sensor"/>
</dbReference>
<keyword evidence="1" id="KW-0805">Transcription regulation</keyword>
<dbReference type="PROSITE" id="PS00356">
    <property type="entry name" value="HTH_LACI_1"/>
    <property type="match status" value="1"/>
</dbReference>
<dbReference type="PRINTS" id="PR00036">
    <property type="entry name" value="HTHLACI"/>
</dbReference>
<dbReference type="Pfam" id="PF13377">
    <property type="entry name" value="Peripla_BP_3"/>
    <property type="match status" value="1"/>
</dbReference>
<dbReference type="CDD" id="cd06267">
    <property type="entry name" value="PBP1_LacI_sugar_binding-like"/>
    <property type="match status" value="1"/>
</dbReference>
<dbReference type="GO" id="GO:0000976">
    <property type="term" value="F:transcription cis-regulatory region binding"/>
    <property type="evidence" value="ECO:0007669"/>
    <property type="project" value="TreeGrafter"/>
</dbReference>
<dbReference type="InterPro" id="IPR000843">
    <property type="entry name" value="HTH_LacI"/>
</dbReference>
<dbReference type="EMBL" id="PUIA01000074">
    <property type="protein sequence ID" value="PQO25748.1"/>
    <property type="molecule type" value="Genomic_DNA"/>
</dbReference>
<feature type="domain" description="HTH lacI-type" evidence="4">
    <location>
        <begin position="8"/>
        <end position="65"/>
    </location>
</feature>
<dbReference type="CDD" id="cd01392">
    <property type="entry name" value="HTH_LacI"/>
    <property type="match status" value="1"/>
</dbReference>
<dbReference type="OrthoDB" id="9784962at2"/>
<dbReference type="SMART" id="SM00354">
    <property type="entry name" value="HTH_LACI"/>
    <property type="match status" value="1"/>
</dbReference>
<dbReference type="PANTHER" id="PTHR30146">
    <property type="entry name" value="LACI-RELATED TRANSCRIPTIONAL REPRESSOR"/>
    <property type="match status" value="1"/>
</dbReference>
<proteinExistence type="predicted"/>
<keyword evidence="2" id="KW-0238">DNA-binding</keyword>
<comment type="caution">
    <text evidence="5">The sequence shown here is derived from an EMBL/GenBank/DDBJ whole genome shotgun (WGS) entry which is preliminary data.</text>
</comment>
<accession>A0A2S8F0P9</accession>
<organism evidence="5 6">
    <name type="scientific">Blastopirellula marina</name>
    <dbReference type="NCBI Taxonomy" id="124"/>
    <lineage>
        <taxon>Bacteria</taxon>
        <taxon>Pseudomonadati</taxon>
        <taxon>Planctomycetota</taxon>
        <taxon>Planctomycetia</taxon>
        <taxon>Pirellulales</taxon>
        <taxon>Pirellulaceae</taxon>
        <taxon>Blastopirellula</taxon>
    </lineage>
</organism>
<gene>
    <name evidence="5" type="ORF">C5Y96_23350</name>
</gene>
<evidence type="ECO:0000256" key="2">
    <source>
        <dbReference type="ARBA" id="ARBA00023125"/>
    </source>
</evidence>
<evidence type="ECO:0000313" key="6">
    <source>
        <dbReference type="Proteomes" id="UP000240009"/>
    </source>
</evidence>
<dbReference type="SUPFAM" id="SSF53822">
    <property type="entry name" value="Periplasmic binding protein-like I"/>
    <property type="match status" value="1"/>
</dbReference>
<dbReference type="Pfam" id="PF00356">
    <property type="entry name" value="LacI"/>
    <property type="match status" value="1"/>
</dbReference>
<dbReference type="InterPro" id="IPR010982">
    <property type="entry name" value="Lambda_DNA-bd_dom_sf"/>
</dbReference>
<evidence type="ECO:0000256" key="3">
    <source>
        <dbReference type="ARBA" id="ARBA00023163"/>
    </source>
</evidence>
<dbReference type="AlphaFoldDB" id="A0A2S8F0P9"/>
<dbReference type="PANTHER" id="PTHR30146:SF109">
    <property type="entry name" value="HTH-TYPE TRANSCRIPTIONAL REGULATOR GALS"/>
    <property type="match status" value="1"/>
</dbReference>
<protein>
    <submittedName>
        <fullName evidence="5">LacI family transcriptional regulator</fullName>
    </submittedName>
</protein>
<evidence type="ECO:0000313" key="5">
    <source>
        <dbReference type="EMBL" id="PQO25748.1"/>
    </source>
</evidence>
<dbReference type="SUPFAM" id="SSF47413">
    <property type="entry name" value="lambda repressor-like DNA-binding domains"/>
    <property type="match status" value="1"/>
</dbReference>
<reference evidence="5 6" key="1">
    <citation type="submission" date="2018-02" db="EMBL/GenBank/DDBJ databases">
        <title>Comparative genomes isolates from brazilian mangrove.</title>
        <authorList>
            <person name="Araujo J.E."/>
            <person name="Taketani R.G."/>
            <person name="Silva M.C.P."/>
            <person name="Loureco M.V."/>
            <person name="Andreote F.D."/>
        </authorList>
    </citation>
    <scope>NUCLEOTIDE SEQUENCE [LARGE SCALE GENOMIC DNA]</scope>
    <source>
        <strain evidence="5 6">HEX-2 MGV</strain>
    </source>
</reference>
<dbReference type="Gene3D" id="1.10.260.40">
    <property type="entry name" value="lambda repressor-like DNA-binding domains"/>
    <property type="match status" value="1"/>
</dbReference>
<evidence type="ECO:0000256" key="1">
    <source>
        <dbReference type="ARBA" id="ARBA00023015"/>
    </source>
</evidence>
<name>A0A2S8F0P9_9BACT</name>
<evidence type="ECO:0000259" key="4">
    <source>
        <dbReference type="PROSITE" id="PS50932"/>
    </source>
</evidence>
<dbReference type="GO" id="GO:0003700">
    <property type="term" value="F:DNA-binding transcription factor activity"/>
    <property type="evidence" value="ECO:0007669"/>
    <property type="project" value="TreeGrafter"/>
</dbReference>
<dbReference type="Proteomes" id="UP000240009">
    <property type="component" value="Unassembled WGS sequence"/>
</dbReference>
<dbReference type="PROSITE" id="PS50932">
    <property type="entry name" value="HTH_LACI_2"/>
    <property type="match status" value="1"/>
</dbReference>